<sequence>MSNYLYLWFIAAHRFVEIERRKVQRARFPRDGGSSEDAAAVHPDPGAYRQVGLSTAHPPATCLSALSASTRLDPLAADSYPTITAFFRVSLLLDCKCYRTSLPVFKRNKKAHALCWRDARALLSVRTASGCSSHGAEDRFVAFSPMLEAN</sequence>
<organism evidence="1 2">
    <name type="scientific">Pararge aegeria aegeria</name>
    <dbReference type="NCBI Taxonomy" id="348720"/>
    <lineage>
        <taxon>Eukaryota</taxon>
        <taxon>Metazoa</taxon>
        <taxon>Ecdysozoa</taxon>
        <taxon>Arthropoda</taxon>
        <taxon>Hexapoda</taxon>
        <taxon>Insecta</taxon>
        <taxon>Pterygota</taxon>
        <taxon>Neoptera</taxon>
        <taxon>Endopterygota</taxon>
        <taxon>Lepidoptera</taxon>
        <taxon>Glossata</taxon>
        <taxon>Ditrysia</taxon>
        <taxon>Papilionoidea</taxon>
        <taxon>Nymphalidae</taxon>
        <taxon>Satyrinae</taxon>
        <taxon>Satyrini</taxon>
        <taxon>Parargina</taxon>
        <taxon>Pararge</taxon>
    </lineage>
</organism>
<comment type="caution">
    <text evidence="1">The sequence shown here is derived from an EMBL/GenBank/DDBJ whole genome shotgun (WGS) entry which is preliminary data.</text>
</comment>
<keyword evidence="2" id="KW-1185">Reference proteome</keyword>
<gene>
    <name evidence="1" type="primary">jg18899</name>
    <name evidence="1" type="ORF">PAEG_LOCUS6111</name>
</gene>
<protein>
    <submittedName>
        <fullName evidence="1">Jg18899 protein</fullName>
    </submittedName>
</protein>
<evidence type="ECO:0000313" key="2">
    <source>
        <dbReference type="Proteomes" id="UP000838756"/>
    </source>
</evidence>
<dbReference type="AlphaFoldDB" id="A0A8S4QTG7"/>
<name>A0A8S4QTG7_9NEOP</name>
<accession>A0A8S4QTG7</accession>
<dbReference type="Proteomes" id="UP000838756">
    <property type="component" value="Unassembled WGS sequence"/>
</dbReference>
<proteinExistence type="predicted"/>
<evidence type="ECO:0000313" key="1">
    <source>
        <dbReference type="EMBL" id="CAH2218264.1"/>
    </source>
</evidence>
<dbReference type="EMBL" id="CAKXAJ010019319">
    <property type="protein sequence ID" value="CAH2218264.1"/>
    <property type="molecule type" value="Genomic_DNA"/>
</dbReference>
<reference evidence="1" key="1">
    <citation type="submission" date="2022-03" db="EMBL/GenBank/DDBJ databases">
        <authorList>
            <person name="Lindestad O."/>
        </authorList>
    </citation>
    <scope>NUCLEOTIDE SEQUENCE</scope>
</reference>